<dbReference type="PaxDb" id="3827-XP_004491399.1"/>
<proteinExistence type="predicted"/>
<dbReference type="RefSeq" id="XP_004491399.1">
    <property type="nucleotide sequence ID" value="XM_004491342.3"/>
</dbReference>
<gene>
    <name evidence="10" type="primary">LOC101504982</name>
</gene>
<evidence type="ECO:0000313" key="9">
    <source>
        <dbReference type="Proteomes" id="UP000087171"/>
    </source>
</evidence>
<keyword evidence="3 6" id="KW-0863">Zinc-finger</keyword>
<evidence type="ECO:0000256" key="4">
    <source>
        <dbReference type="ARBA" id="ARBA00022833"/>
    </source>
</evidence>
<dbReference type="PANTHER" id="PTHR46151:SF12">
    <property type="entry name" value="RING_U-BOX SUPERFAMILY PROTEIN"/>
    <property type="match status" value="1"/>
</dbReference>
<dbReference type="CDD" id="cd16461">
    <property type="entry name" value="RING-H2_EL5-like"/>
    <property type="match status" value="1"/>
</dbReference>
<evidence type="ECO:0000256" key="5">
    <source>
        <dbReference type="ARBA" id="ARBA00023136"/>
    </source>
</evidence>
<sequence length="244" mass="27160">MAITIPSSTKWFSETLEAVTKFKEILSLRVWKVIDCSAVEKFVNVMKRVLFAAFTFILALGGSMIGTIAGAIKGQTTEAGFLDGAGKGAIAGAIAAIELMSFASLCEPFSKVALLRSLLNGKLFVEWICPTVAQAYLFYINSLESTFGEMFSDIHDSMGVKGMPQSCIMKLPFHKFNSNKMMKLYRESCCSICFQDFEDGELVRILPKCCHIFHLECIDKWLIQQGSCPMCRARTYVPNHNLNE</sequence>
<dbReference type="InterPro" id="IPR013083">
    <property type="entry name" value="Znf_RING/FYVE/PHD"/>
</dbReference>
<dbReference type="GO" id="GO:0008270">
    <property type="term" value="F:zinc ion binding"/>
    <property type="evidence" value="ECO:0007669"/>
    <property type="project" value="UniProtKB-KW"/>
</dbReference>
<organism evidence="9 10">
    <name type="scientific">Cicer arietinum</name>
    <name type="common">Chickpea</name>
    <name type="synonym">Garbanzo</name>
    <dbReference type="NCBI Taxonomy" id="3827"/>
    <lineage>
        <taxon>Eukaryota</taxon>
        <taxon>Viridiplantae</taxon>
        <taxon>Streptophyta</taxon>
        <taxon>Embryophyta</taxon>
        <taxon>Tracheophyta</taxon>
        <taxon>Spermatophyta</taxon>
        <taxon>Magnoliopsida</taxon>
        <taxon>eudicotyledons</taxon>
        <taxon>Gunneridae</taxon>
        <taxon>Pentapetalae</taxon>
        <taxon>rosids</taxon>
        <taxon>fabids</taxon>
        <taxon>Fabales</taxon>
        <taxon>Fabaceae</taxon>
        <taxon>Papilionoideae</taxon>
        <taxon>50 kb inversion clade</taxon>
        <taxon>NPAAA clade</taxon>
        <taxon>Hologalegina</taxon>
        <taxon>IRL clade</taxon>
        <taxon>Cicereae</taxon>
        <taxon>Cicer</taxon>
    </lineage>
</organism>
<evidence type="ECO:0000259" key="8">
    <source>
        <dbReference type="PROSITE" id="PS50089"/>
    </source>
</evidence>
<name>A0A1S2XM25_CICAR</name>
<dbReference type="SUPFAM" id="SSF57850">
    <property type="entry name" value="RING/U-box"/>
    <property type="match status" value="1"/>
</dbReference>
<evidence type="ECO:0000256" key="2">
    <source>
        <dbReference type="ARBA" id="ARBA00022723"/>
    </source>
</evidence>
<dbReference type="eggNOG" id="KOG0800">
    <property type="taxonomic scope" value="Eukaryota"/>
</dbReference>
<dbReference type="Pfam" id="PF13639">
    <property type="entry name" value="zf-RING_2"/>
    <property type="match status" value="1"/>
</dbReference>
<comment type="subcellular location">
    <subcellularLocation>
        <location evidence="1">Membrane</location>
    </subcellularLocation>
</comment>
<evidence type="ECO:0000256" key="1">
    <source>
        <dbReference type="ARBA" id="ARBA00004370"/>
    </source>
</evidence>
<keyword evidence="5 7" id="KW-0472">Membrane</keyword>
<evidence type="ECO:0000256" key="3">
    <source>
        <dbReference type="ARBA" id="ARBA00022771"/>
    </source>
</evidence>
<dbReference type="PROSITE" id="PS50089">
    <property type="entry name" value="ZF_RING_2"/>
    <property type="match status" value="1"/>
</dbReference>
<dbReference type="KEGG" id="cam:101504982"/>
<keyword evidence="2" id="KW-0479">Metal-binding</keyword>
<dbReference type="InterPro" id="IPR001841">
    <property type="entry name" value="Znf_RING"/>
</dbReference>
<feature type="domain" description="RING-type" evidence="8">
    <location>
        <begin position="190"/>
        <end position="232"/>
    </location>
</feature>
<evidence type="ECO:0000256" key="7">
    <source>
        <dbReference type="SAM" id="Phobius"/>
    </source>
</evidence>
<keyword evidence="7" id="KW-1133">Transmembrane helix</keyword>
<dbReference type="PANTHER" id="PTHR46151">
    <property type="entry name" value="NEP1-INTERACTING PROTEIN-LIKE 2"/>
    <property type="match status" value="1"/>
</dbReference>
<dbReference type="Gene3D" id="3.30.40.10">
    <property type="entry name" value="Zinc/RING finger domain, C3HC4 (zinc finger)"/>
    <property type="match status" value="1"/>
</dbReference>
<accession>A0A1S2XM25</accession>
<feature type="transmembrane region" description="Helical" evidence="7">
    <location>
        <begin position="49"/>
        <end position="72"/>
    </location>
</feature>
<keyword evidence="4" id="KW-0862">Zinc</keyword>
<dbReference type="OrthoDB" id="8062037at2759"/>
<dbReference type="GeneID" id="101504982"/>
<reference evidence="10" key="2">
    <citation type="submission" date="2025-08" db="UniProtKB">
        <authorList>
            <consortium name="RefSeq"/>
        </authorList>
    </citation>
    <scope>IDENTIFICATION</scope>
    <source>
        <tissue evidence="10">Etiolated seedlings</tissue>
    </source>
</reference>
<keyword evidence="7" id="KW-0812">Transmembrane</keyword>
<reference evidence="9" key="1">
    <citation type="journal article" date="2013" name="Nat. Biotechnol.">
        <title>Draft genome sequence of chickpea (Cicer arietinum) provides a resource for trait improvement.</title>
        <authorList>
            <person name="Varshney R.K."/>
            <person name="Song C."/>
            <person name="Saxena R.K."/>
            <person name="Azam S."/>
            <person name="Yu S."/>
            <person name="Sharpe A.G."/>
            <person name="Cannon S."/>
            <person name="Baek J."/>
            <person name="Rosen B.D."/>
            <person name="Tar'an B."/>
            <person name="Millan T."/>
            <person name="Zhang X."/>
            <person name="Ramsay L.D."/>
            <person name="Iwata A."/>
            <person name="Wang Y."/>
            <person name="Nelson W."/>
            <person name="Farmer A.D."/>
            <person name="Gaur P.M."/>
            <person name="Soderlund C."/>
            <person name="Penmetsa R.V."/>
            <person name="Xu C."/>
            <person name="Bharti A.K."/>
            <person name="He W."/>
            <person name="Winter P."/>
            <person name="Zhao S."/>
            <person name="Hane J.K."/>
            <person name="Carrasquilla-Garcia N."/>
            <person name="Condie J.A."/>
            <person name="Upadhyaya H.D."/>
            <person name="Luo M.C."/>
            <person name="Thudi M."/>
            <person name="Gowda C.L."/>
            <person name="Singh N.P."/>
            <person name="Lichtenzveig J."/>
            <person name="Gali K.K."/>
            <person name="Rubio J."/>
            <person name="Nadarajan N."/>
            <person name="Dolezel J."/>
            <person name="Bansal K.C."/>
            <person name="Xu X."/>
            <person name="Edwards D."/>
            <person name="Zhang G."/>
            <person name="Kahl G."/>
            <person name="Gil J."/>
            <person name="Singh K.B."/>
            <person name="Datta S.K."/>
            <person name="Jackson S.A."/>
            <person name="Wang J."/>
            <person name="Cook D.R."/>
        </authorList>
    </citation>
    <scope>NUCLEOTIDE SEQUENCE [LARGE SCALE GENOMIC DNA]</scope>
    <source>
        <strain evidence="9">cv. CDC Frontier</strain>
    </source>
</reference>
<evidence type="ECO:0000313" key="10">
    <source>
        <dbReference type="RefSeq" id="XP_004491399.1"/>
    </source>
</evidence>
<dbReference type="GO" id="GO:0016020">
    <property type="term" value="C:membrane"/>
    <property type="evidence" value="ECO:0007669"/>
    <property type="project" value="UniProtKB-SubCell"/>
</dbReference>
<evidence type="ECO:0000256" key="6">
    <source>
        <dbReference type="PROSITE-ProRule" id="PRU00175"/>
    </source>
</evidence>
<dbReference type="Proteomes" id="UP000087171">
    <property type="component" value="Chromosome Ca2"/>
</dbReference>
<dbReference type="AlphaFoldDB" id="A0A1S2XM25"/>
<protein>
    <submittedName>
        <fullName evidence="10">NEP1-interacting protein 1-like</fullName>
    </submittedName>
</protein>
<keyword evidence="9" id="KW-1185">Reference proteome</keyword>
<dbReference type="SMART" id="SM00184">
    <property type="entry name" value="RING"/>
    <property type="match status" value="1"/>
</dbReference>